<evidence type="ECO:0000313" key="2">
    <source>
        <dbReference type="EMBL" id="EPS25134.1"/>
    </source>
</evidence>
<dbReference type="InterPro" id="IPR023631">
    <property type="entry name" value="Amidase_dom"/>
</dbReference>
<dbReference type="PANTHER" id="PTHR42678:SF5">
    <property type="entry name" value="GLUTAMYL-TRNA(GLN) AMIDOTRANSFERASE SUBUNIT A"/>
    <property type="match status" value="1"/>
</dbReference>
<evidence type="ECO:0000313" key="3">
    <source>
        <dbReference type="Proteomes" id="UP000019376"/>
    </source>
</evidence>
<sequence>MTVGSGPINDGPPFEIDPTSLTISSFHHLLFTGKVTCTALVQAYLDRIARYDPALRSLIYVNPNALEHNRTHSTSPPPPLHGIPIILKDNFTTIDTPTSAGVLALQSLHTTIDAPVVQRLRDAGAIILAKANMHEFALHGTTTSSLGGQTVNPFDYTRTPGGSSGGTAVAIAMGLGLVGCGSDTVNSLRSPASACGIVGFRPSRGRVCTDGVVPVCEVQDAVGPMGRCVRDVRVVFEVMSGGKTGAEEGEEDQEKEKELMPGDLNRNIKALNSLVDGHEPGIDCVPTQVHTRRPVRIGILEAYFGLDDHIEHLELDPLVQENKQVQRVVRNALSLISASAGLEIELISLNPTCHPDWRFATLQSTADTQIFEFQERLDAFLQSPTVISPYRSLSDIAKSGLYDHNAVTDVFTAPLRDPETFCMSSPGFRTCLENIAALKCSVRECFAQYDLDAVVYPHQRQLPVKIGTTIQPRRNGILAALTGRPAICLPAGFSAPSESAPRGVPIGLELMGQDGQDEALLTLAERMECLLSCGKAPAVNIENTGTGPLSCAKFVSSTANENMVR</sequence>
<dbReference type="Pfam" id="PF01425">
    <property type="entry name" value="Amidase"/>
    <property type="match status" value="1"/>
</dbReference>
<dbReference type="PANTHER" id="PTHR42678">
    <property type="entry name" value="AMIDASE"/>
    <property type="match status" value="1"/>
</dbReference>
<organism evidence="2 3">
    <name type="scientific">Penicillium oxalicum (strain 114-2 / CGMCC 5302)</name>
    <name type="common">Penicillium decumbens</name>
    <dbReference type="NCBI Taxonomy" id="933388"/>
    <lineage>
        <taxon>Eukaryota</taxon>
        <taxon>Fungi</taxon>
        <taxon>Dikarya</taxon>
        <taxon>Ascomycota</taxon>
        <taxon>Pezizomycotina</taxon>
        <taxon>Eurotiomycetes</taxon>
        <taxon>Eurotiomycetidae</taxon>
        <taxon>Eurotiales</taxon>
        <taxon>Aspergillaceae</taxon>
        <taxon>Penicillium</taxon>
    </lineage>
</organism>
<name>S7Z4U5_PENO1</name>
<dbReference type="HOGENOM" id="CLU_009600_14_2_1"/>
<dbReference type="AlphaFoldDB" id="S7Z4U5"/>
<gene>
    <name evidence="2" type="ORF">PDE_00065</name>
</gene>
<protein>
    <recommendedName>
        <fullName evidence="1">Amidase domain-containing protein</fullName>
    </recommendedName>
</protein>
<dbReference type="InterPro" id="IPR036928">
    <property type="entry name" value="AS_sf"/>
</dbReference>
<evidence type="ECO:0000259" key="1">
    <source>
        <dbReference type="Pfam" id="PF01425"/>
    </source>
</evidence>
<dbReference type="EMBL" id="KB644408">
    <property type="protein sequence ID" value="EPS25134.1"/>
    <property type="molecule type" value="Genomic_DNA"/>
</dbReference>
<keyword evidence="3" id="KW-1185">Reference proteome</keyword>
<dbReference type="SUPFAM" id="SSF75304">
    <property type="entry name" value="Amidase signature (AS) enzymes"/>
    <property type="match status" value="1"/>
</dbReference>
<reference evidence="2 3" key="1">
    <citation type="journal article" date="2013" name="PLoS ONE">
        <title>Genomic and secretomic analyses reveal unique features of the lignocellulolytic enzyme system of Penicillium decumbens.</title>
        <authorList>
            <person name="Liu G."/>
            <person name="Zhang L."/>
            <person name="Wei X."/>
            <person name="Zou G."/>
            <person name="Qin Y."/>
            <person name="Ma L."/>
            <person name="Li J."/>
            <person name="Zheng H."/>
            <person name="Wang S."/>
            <person name="Wang C."/>
            <person name="Xun L."/>
            <person name="Zhao G.-P."/>
            <person name="Zhou Z."/>
            <person name="Qu Y."/>
        </authorList>
    </citation>
    <scope>NUCLEOTIDE SEQUENCE [LARGE SCALE GENOMIC DNA]</scope>
    <source>
        <strain evidence="3">114-2 / CGMCC 5302</strain>
    </source>
</reference>
<proteinExistence type="predicted"/>
<feature type="domain" description="Amidase" evidence="1">
    <location>
        <begin position="40"/>
        <end position="245"/>
    </location>
</feature>
<dbReference type="PhylomeDB" id="S7Z4U5"/>
<accession>S7Z4U5</accession>
<dbReference type="Proteomes" id="UP000019376">
    <property type="component" value="Unassembled WGS sequence"/>
</dbReference>
<dbReference type="STRING" id="933388.S7Z4U5"/>
<dbReference type="Gene3D" id="3.90.1300.10">
    <property type="entry name" value="Amidase signature (AS) domain"/>
    <property type="match status" value="1"/>
</dbReference>
<dbReference type="eggNOG" id="KOG1211">
    <property type="taxonomic scope" value="Eukaryota"/>
</dbReference>
<dbReference type="OrthoDB" id="566138at2759"/>